<evidence type="ECO:0000313" key="1">
    <source>
        <dbReference type="EMBL" id="MBO8428289.1"/>
    </source>
</evidence>
<reference evidence="1" key="1">
    <citation type="submission" date="2020-10" db="EMBL/GenBank/DDBJ databases">
        <authorList>
            <person name="Gilroy R."/>
        </authorList>
    </citation>
    <scope>NUCLEOTIDE SEQUENCE</scope>
    <source>
        <strain evidence="1">11159</strain>
    </source>
</reference>
<organism evidence="1 2">
    <name type="scientific">Candidatus Onthovivens merdipullorum</name>
    <dbReference type="NCBI Taxonomy" id="2840889"/>
    <lineage>
        <taxon>Bacteria</taxon>
        <taxon>Bacillati</taxon>
        <taxon>Bacillota</taxon>
        <taxon>Bacilli</taxon>
        <taxon>Bacillales</taxon>
        <taxon>Candidatus Onthovivens</taxon>
    </lineage>
</organism>
<comment type="caution">
    <text evidence="1">The sequence shown here is derived from an EMBL/GenBank/DDBJ whole genome shotgun (WGS) entry which is preliminary data.</text>
</comment>
<evidence type="ECO:0008006" key="3">
    <source>
        <dbReference type="Google" id="ProtNLM"/>
    </source>
</evidence>
<sequence>MKMVQIAEIVNGITKNVIGENATILAEDLSNVVAVGTEIEDAIGYDNFTGQLVDRIGKVVFVDRPLEIDDLGIMKDNWEYGSILEKIAVEPYEAQDNPAWGLKDGIVVEQDKVVLPHLVVKFYNDDGTFEIAYTITDEQLRSAFTTPTQLGSFVGMIENIVRSSMEIRVKEYQRRTINNMTGLTLVDTAMNTGASTKSTAKVVNLLYLFKQTPQGAETTLTATNCIYDPEFIRFAVSEMDKYVGRMKEPTKLFNIGKRLRWTPANRLNFILLDEFLSKANIYLQSDTFHNEFTRLPKAKTIAMWQGTGDDFSFENTSKIDIKTSSGTAVEVSGILGVMFDTEALGINRYYEKTTSHRNNHGEYTNFWAKARMRLFNDTNENFVVFMVA</sequence>
<dbReference type="EMBL" id="JADIMY010000134">
    <property type="protein sequence ID" value="MBO8428289.1"/>
    <property type="molecule type" value="Genomic_DNA"/>
</dbReference>
<reference evidence="1" key="2">
    <citation type="journal article" date="2021" name="PeerJ">
        <title>Extensive microbial diversity within the chicken gut microbiome revealed by metagenomics and culture.</title>
        <authorList>
            <person name="Gilroy R."/>
            <person name="Ravi A."/>
            <person name="Getino M."/>
            <person name="Pursley I."/>
            <person name="Horton D.L."/>
            <person name="Alikhan N.F."/>
            <person name="Baker D."/>
            <person name="Gharbi K."/>
            <person name="Hall N."/>
            <person name="Watson M."/>
            <person name="Adriaenssens E.M."/>
            <person name="Foster-Nyarko E."/>
            <person name="Jarju S."/>
            <person name="Secka A."/>
            <person name="Antonio M."/>
            <person name="Oren A."/>
            <person name="Chaudhuri R.R."/>
            <person name="La Ragione R."/>
            <person name="Hildebrand F."/>
            <person name="Pallen M.J."/>
        </authorList>
    </citation>
    <scope>NUCLEOTIDE SEQUENCE</scope>
    <source>
        <strain evidence="1">11159</strain>
    </source>
</reference>
<protein>
    <recommendedName>
        <fullName evidence="3">Major capsid protein</fullName>
    </recommendedName>
</protein>
<accession>A0A9D9DIJ7</accession>
<gene>
    <name evidence="1" type="ORF">IAC58_07085</name>
</gene>
<dbReference type="Proteomes" id="UP000823613">
    <property type="component" value="Unassembled WGS sequence"/>
</dbReference>
<dbReference type="Pfam" id="PF25622">
    <property type="entry name" value="Phi29_MCP"/>
    <property type="match status" value="1"/>
</dbReference>
<evidence type="ECO:0000313" key="2">
    <source>
        <dbReference type="Proteomes" id="UP000823613"/>
    </source>
</evidence>
<name>A0A9D9DIJ7_9BACL</name>
<proteinExistence type="predicted"/>
<dbReference type="AlphaFoldDB" id="A0A9D9DIJ7"/>